<dbReference type="InterPro" id="IPR006616">
    <property type="entry name" value="DM9_repeat"/>
</dbReference>
<proteinExistence type="predicted"/>
<feature type="region of interest" description="Disordered" evidence="1">
    <location>
        <begin position="1"/>
        <end position="43"/>
    </location>
</feature>
<organism evidence="2 3">
    <name type="scientific">Sphagnurus paluster</name>
    <dbReference type="NCBI Taxonomy" id="117069"/>
    <lineage>
        <taxon>Eukaryota</taxon>
        <taxon>Fungi</taxon>
        <taxon>Dikarya</taxon>
        <taxon>Basidiomycota</taxon>
        <taxon>Agaricomycotina</taxon>
        <taxon>Agaricomycetes</taxon>
        <taxon>Agaricomycetidae</taxon>
        <taxon>Agaricales</taxon>
        <taxon>Tricholomatineae</taxon>
        <taxon>Lyophyllaceae</taxon>
        <taxon>Sphagnurus</taxon>
    </lineage>
</organism>
<evidence type="ECO:0000313" key="3">
    <source>
        <dbReference type="Proteomes" id="UP000717328"/>
    </source>
</evidence>
<evidence type="ECO:0000313" key="2">
    <source>
        <dbReference type="EMBL" id="KAG5650403.1"/>
    </source>
</evidence>
<dbReference type="OrthoDB" id="2142040at2759"/>
<dbReference type="PANTHER" id="PTHR31649">
    <property type="entry name" value="AGAP009604-PA"/>
    <property type="match status" value="1"/>
</dbReference>
<protein>
    <submittedName>
        <fullName evidence="2">Uncharacterized protein</fullName>
    </submittedName>
</protein>
<gene>
    <name evidence="2" type="ORF">H0H81_012369</name>
</gene>
<dbReference type="Proteomes" id="UP000717328">
    <property type="component" value="Unassembled WGS sequence"/>
</dbReference>
<dbReference type="AlphaFoldDB" id="A0A9P7GKV8"/>
<dbReference type="PANTHER" id="PTHR31649:SF1">
    <property type="entry name" value="FARNESOIC ACID O-METHYL TRANSFERASE DOMAIN-CONTAINING PROTEIN"/>
    <property type="match status" value="1"/>
</dbReference>
<accession>A0A9P7GKV8</accession>
<reference evidence="2" key="2">
    <citation type="submission" date="2021-10" db="EMBL/GenBank/DDBJ databases">
        <title>Phylogenomics reveals ancestral predisposition of the termite-cultivated fungus Termitomyces towards a domesticated lifestyle.</title>
        <authorList>
            <person name="Auxier B."/>
            <person name="Grum-Grzhimaylo A."/>
            <person name="Cardenas M.E."/>
            <person name="Lodge J.D."/>
            <person name="Laessoe T."/>
            <person name="Pedersen O."/>
            <person name="Smith M.E."/>
            <person name="Kuyper T.W."/>
            <person name="Franco-Molano E.A."/>
            <person name="Baroni T.J."/>
            <person name="Aanen D.K."/>
        </authorList>
    </citation>
    <scope>NUCLEOTIDE SEQUENCE</scope>
    <source>
        <strain evidence="2">D49</strain>
    </source>
</reference>
<comment type="caution">
    <text evidence="2">The sequence shown here is derived from an EMBL/GenBank/DDBJ whole genome shotgun (WGS) entry which is preliminary data.</text>
</comment>
<keyword evidence="3" id="KW-1185">Reference proteome</keyword>
<dbReference type="Pfam" id="PF11901">
    <property type="entry name" value="DM9"/>
    <property type="match status" value="1"/>
</dbReference>
<name>A0A9P7GKV8_9AGAR</name>
<sequence>MSDQGAPPDYQYQQPEAPPSGFRVPLTTDDPFPENFTTGQPPCYDADGASPIFIGSAIFENSVHPCKIGPHLQPFVSVPYGGGEQGHHGRYDLLPFQPHTMEWVATSNGQLPPGRRLVEGGYEENGGKLYHGLAEVDGLKIPGKTGEHLSVQSATLIDITYLILGIRGGCNVSFGGAEIVVSEYEILYVS</sequence>
<evidence type="ECO:0000256" key="1">
    <source>
        <dbReference type="SAM" id="MobiDB-lite"/>
    </source>
</evidence>
<dbReference type="EMBL" id="JABCKI010000460">
    <property type="protein sequence ID" value="KAG5650403.1"/>
    <property type="molecule type" value="Genomic_DNA"/>
</dbReference>
<reference evidence="2" key="1">
    <citation type="submission" date="2021-02" db="EMBL/GenBank/DDBJ databases">
        <authorList>
            <person name="Nieuwenhuis M."/>
            <person name="Van De Peppel L.J.J."/>
        </authorList>
    </citation>
    <scope>NUCLEOTIDE SEQUENCE</scope>
    <source>
        <strain evidence="2">D49</strain>
    </source>
</reference>